<feature type="region of interest" description="Disordered" evidence="1">
    <location>
        <begin position="112"/>
        <end position="148"/>
    </location>
</feature>
<sequence>MQGWIQLHRKILKSDMWRNFNAKQRDVTITLLLMASHKGNRWEYGGEIHEVQPGQFVTSLDSIEDQCAKDVSIQNIKTTLTKLKRWGFLDWEPLPNNRGRIITITNWEKYQRMPEDKEQPEPKPEPAPKQKEKDGKEPPEKKSSTPYDIEFENLWQEYPKKKGKAKARVAYRRHRKNGVSEEDFRAALDRYKTEVQQKGTPQQYIKHGSTFFNSGFEDYLEEEPTPDNLMNITERSYTTPGADDTQKYLDALFG</sequence>
<comment type="caution">
    <text evidence="2">The sequence shown here is derived from an EMBL/GenBank/DDBJ whole genome shotgun (WGS) entry which is preliminary data.</text>
</comment>
<reference evidence="3" key="1">
    <citation type="journal article" date="2019" name="Int. J. Syst. Evol. Microbiol.">
        <title>The Global Catalogue of Microorganisms (GCM) 10K type strain sequencing project: providing services to taxonomists for standard genome sequencing and annotation.</title>
        <authorList>
            <consortium name="The Broad Institute Genomics Platform"/>
            <consortium name="The Broad Institute Genome Sequencing Center for Infectious Disease"/>
            <person name="Wu L."/>
            <person name="Ma J."/>
        </authorList>
    </citation>
    <scope>NUCLEOTIDE SEQUENCE [LARGE SCALE GENOMIC DNA]</scope>
    <source>
        <strain evidence="3">CGMCC 1.12404</strain>
    </source>
</reference>
<organism evidence="2 3">
    <name type="scientific">Kroppenstedtia guangzhouensis</name>
    <dbReference type="NCBI Taxonomy" id="1274356"/>
    <lineage>
        <taxon>Bacteria</taxon>
        <taxon>Bacillati</taxon>
        <taxon>Bacillota</taxon>
        <taxon>Bacilli</taxon>
        <taxon>Bacillales</taxon>
        <taxon>Thermoactinomycetaceae</taxon>
        <taxon>Kroppenstedtia</taxon>
    </lineage>
</organism>
<dbReference type="Proteomes" id="UP000617979">
    <property type="component" value="Unassembled WGS sequence"/>
</dbReference>
<protein>
    <recommendedName>
        <fullName evidence="4">Phage replication protein O</fullName>
    </recommendedName>
</protein>
<feature type="compositionally biased region" description="Basic and acidic residues" evidence="1">
    <location>
        <begin position="112"/>
        <end position="143"/>
    </location>
</feature>
<dbReference type="EMBL" id="BMEX01000021">
    <property type="protein sequence ID" value="GGA56674.1"/>
    <property type="molecule type" value="Genomic_DNA"/>
</dbReference>
<evidence type="ECO:0008006" key="4">
    <source>
        <dbReference type="Google" id="ProtNLM"/>
    </source>
</evidence>
<keyword evidence="3" id="KW-1185">Reference proteome</keyword>
<evidence type="ECO:0000313" key="3">
    <source>
        <dbReference type="Proteomes" id="UP000617979"/>
    </source>
</evidence>
<name>A0ABQ1H383_9BACL</name>
<accession>A0ABQ1H383</accession>
<proteinExistence type="predicted"/>
<evidence type="ECO:0000256" key="1">
    <source>
        <dbReference type="SAM" id="MobiDB-lite"/>
    </source>
</evidence>
<gene>
    <name evidence="2" type="ORF">GCM10007416_32370</name>
</gene>
<evidence type="ECO:0000313" key="2">
    <source>
        <dbReference type="EMBL" id="GGA56674.1"/>
    </source>
</evidence>